<name>I1LF66_SOYBN</name>
<dbReference type="Proteomes" id="UP000008827">
    <property type="component" value="Chromosome 10"/>
</dbReference>
<organism evidence="2">
    <name type="scientific">Glycine max</name>
    <name type="common">Soybean</name>
    <name type="synonym">Glycine hispida</name>
    <dbReference type="NCBI Taxonomy" id="3847"/>
    <lineage>
        <taxon>Eukaryota</taxon>
        <taxon>Viridiplantae</taxon>
        <taxon>Streptophyta</taxon>
        <taxon>Embryophyta</taxon>
        <taxon>Tracheophyta</taxon>
        <taxon>Spermatophyta</taxon>
        <taxon>Magnoliopsida</taxon>
        <taxon>eudicotyledons</taxon>
        <taxon>Gunneridae</taxon>
        <taxon>Pentapetalae</taxon>
        <taxon>rosids</taxon>
        <taxon>fabids</taxon>
        <taxon>Fabales</taxon>
        <taxon>Fabaceae</taxon>
        <taxon>Papilionoideae</taxon>
        <taxon>50 kb inversion clade</taxon>
        <taxon>NPAAA clade</taxon>
        <taxon>indigoferoid/millettioid clade</taxon>
        <taxon>Phaseoleae</taxon>
        <taxon>Glycine</taxon>
        <taxon>Glycine subgen. Soja</taxon>
    </lineage>
</organism>
<dbReference type="Gramene" id="KRH36102">
    <property type="protein sequence ID" value="KRH36102"/>
    <property type="gene ID" value="GLYMA_10G283700"/>
</dbReference>
<dbReference type="HOGENOM" id="CLU_168596_0_0_1"/>
<dbReference type="EnsemblPlants" id="KRH36102">
    <property type="protein sequence ID" value="KRH36102"/>
    <property type="gene ID" value="GLYMA_10G283700"/>
</dbReference>
<dbReference type="InParanoid" id="I1LF66"/>
<dbReference type="PaxDb" id="3847-GLYMA10G42990.1"/>
<reference evidence="1 2" key="1">
    <citation type="journal article" date="2010" name="Nature">
        <title>Genome sequence of the palaeopolyploid soybean.</title>
        <authorList>
            <person name="Schmutz J."/>
            <person name="Cannon S.B."/>
            <person name="Schlueter J."/>
            <person name="Ma J."/>
            <person name="Mitros T."/>
            <person name="Nelson W."/>
            <person name="Hyten D.L."/>
            <person name="Song Q."/>
            <person name="Thelen J.J."/>
            <person name="Cheng J."/>
            <person name="Xu D."/>
            <person name="Hellsten U."/>
            <person name="May G.D."/>
            <person name="Yu Y."/>
            <person name="Sakurai T."/>
            <person name="Umezawa T."/>
            <person name="Bhattacharyya M.K."/>
            <person name="Sandhu D."/>
            <person name="Valliyodan B."/>
            <person name="Lindquist E."/>
            <person name="Peto M."/>
            <person name="Grant D."/>
            <person name="Shu S."/>
            <person name="Goodstein D."/>
            <person name="Barry K."/>
            <person name="Futrell-Griggs M."/>
            <person name="Abernathy B."/>
            <person name="Du J."/>
            <person name="Tian Z."/>
            <person name="Zhu L."/>
            <person name="Gill N."/>
            <person name="Joshi T."/>
            <person name="Libault M."/>
            <person name="Sethuraman A."/>
            <person name="Zhang X.-C."/>
            <person name="Shinozaki K."/>
            <person name="Nguyen H.T."/>
            <person name="Wing R.A."/>
            <person name="Cregan P."/>
            <person name="Specht J."/>
            <person name="Grimwood J."/>
            <person name="Rokhsar D."/>
            <person name="Stacey G."/>
            <person name="Shoemaker R.C."/>
            <person name="Jackson S.A."/>
        </authorList>
    </citation>
    <scope>NUCLEOTIDE SEQUENCE [LARGE SCALE GENOMIC DNA]</scope>
    <source>
        <strain evidence="2">cv. Williams 82</strain>
        <tissue evidence="1">Callus</tissue>
    </source>
</reference>
<evidence type="ECO:0000313" key="2">
    <source>
        <dbReference type="EnsemblPlants" id="KRH36102"/>
    </source>
</evidence>
<accession>I1LF66</accession>
<reference evidence="1" key="3">
    <citation type="submission" date="2018-07" db="EMBL/GenBank/DDBJ databases">
        <title>WGS assembly of Glycine max.</title>
        <authorList>
            <person name="Schmutz J."/>
            <person name="Cannon S."/>
            <person name="Schlueter J."/>
            <person name="Ma J."/>
            <person name="Mitros T."/>
            <person name="Nelson W."/>
            <person name="Hyten D."/>
            <person name="Song Q."/>
            <person name="Thelen J."/>
            <person name="Cheng J."/>
            <person name="Xu D."/>
            <person name="Hellsten U."/>
            <person name="May G."/>
            <person name="Yu Y."/>
            <person name="Sakurai T."/>
            <person name="Umezawa T."/>
            <person name="Bhattacharyya M."/>
            <person name="Sandhu D."/>
            <person name="Valliyodan B."/>
            <person name="Lindquist E."/>
            <person name="Peto M."/>
            <person name="Grant D."/>
            <person name="Shu S."/>
            <person name="Goodstein D."/>
            <person name="Barry K."/>
            <person name="Futrell-Griggs M."/>
            <person name="Abernathy B."/>
            <person name="Du J."/>
            <person name="Tian Z."/>
            <person name="Zhu L."/>
            <person name="Gill N."/>
            <person name="Joshi T."/>
            <person name="Libault M."/>
            <person name="Sethuraman A."/>
            <person name="Zhang X."/>
            <person name="Shinozaki K."/>
            <person name="Nguyen H."/>
            <person name="Wing R."/>
            <person name="Cregan P."/>
            <person name="Specht J."/>
            <person name="Grimwood J."/>
            <person name="Rokhsar D."/>
            <person name="Stacey G."/>
            <person name="Shoemaker R."/>
            <person name="Jackson S."/>
        </authorList>
    </citation>
    <scope>NUCLEOTIDE SEQUENCE</scope>
    <source>
        <tissue evidence="1">Callus</tissue>
    </source>
</reference>
<sequence>MELKAASLRRGYELLKGHQKQKKNRLAKGVLESNIVNPKGNGGVGVVSCTEEVGGVVRMKIVVRKSELKQLVEVMNGGVKSKMSVSCSVEQRLNLLRKKKYLSRANGNHQKCWSPVLQSIPEDKLV</sequence>
<proteinExistence type="predicted"/>
<evidence type="ECO:0000313" key="1">
    <source>
        <dbReference type="EMBL" id="KRH36102.1"/>
    </source>
</evidence>
<dbReference type="OrthoDB" id="1304043at2759"/>
<protein>
    <submittedName>
        <fullName evidence="1 2">Uncharacterized protein</fullName>
    </submittedName>
</protein>
<reference evidence="2" key="2">
    <citation type="submission" date="2018-02" db="UniProtKB">
        <authorList>
            <consortium name="EnsemblPlants"/>
        </authorList>
    </citation>
    <scope>IDENTIFICATION</scope>
    <source>
        <strain evidence="2">Williams 82</strain>
    </source>
</reference>
<keyword evidence="3" id="KW-1185">Reference proteome</keyword>
<gene>
    <name evidence="1" type="ORF">GLYMA_10G283700</name>
</gene>
<evidence type="ECO:0000313" key="3">
    <source>
        <dbReference type="Proteomes" id="UP000008827"/>
    </source>
</evidence>
<dbReference type="eggNOG" id="ENOG502S5QT">
    <property type="taxonomic scope" value="Eukaryota"/>
</dbReference>
<dbReference type="AlphaFoldDB" id="I1LF66"/>
<dbReference type="EMBL" id="CM000843">
    <property type="protein sequence ID" value="KRH36102.1"/>
    <property type="molecule type" value="Genomic_DNA"/>
</dbReference>